<dbReference type="AlphaFoldDB" id="A0A1G8K805"/>
<dbReference type="RefSeq" id="WP_217635758.1">
    <property type="nucleotide sequence ID" value="NZ_FNDK01000043.1"/>
</dbReference>
<reference evidence="1 2" key="1">
    <citation type="submission" date="2016-10" db="EMBL/GenBank/DDBJ databases">
        <authorList>
            <person name="de Groot N.N."/>
        </authorList>
    </citation>
    <scope>NUCLEOTIDE SEQUENCE [LARGE SCALE GENOMIC DNA]</scope>
    <source>
        <strain evidence="1 2">DSM 21632</strain>
    </source>
</reference>
<proteinExistence type="predicted"/>
<dbReference type="EMBL" id="FNDK01000043">
    <property type="protein sequence ID" value="SDI39551.1"/>
    <property type="molecule type" value="Genomic_DNA"/>
</dbReference>
<organism evidence="1 2">
    <name type="scientific">Alteribacillus persepolensis</name>
    <dbReference type="NCBI Taxonomy" id="568899"/>
    <lineage>
        <taxon>Bacteria</taxon>
        <taxon>Bacillati</taxon>
        <taxon>Bacillota</taxon>
        <taxon>Bacilli</taxon>
        <taxon>Bacillales</taxon>
        <taxon>Bacillaceae</taxon>
        <taxon>Alteribacillus</taxon>
    </lineage>
</organism>
<gene>
    <name evidence="1" type="ORF">SAMN05192534_1431</name>
</gene>
<accession>A0A1G8K805</accession>
<keyword evidence="2" id="KW-1185">Reference proteome</keyword>
<sequence>YSWKVAVRLLIKNRLLSLMGCGDFIIPKEAIFLCFWHKKKNVGVFSSIIFGWRPGETPAGKARAEDPPTVVSHRLAEALPAASEPEEPSILEG</sequence>
<protein>
    <submittedName>
        <fullName evidence="1">Uncharacterized protein</fullName>
    </submittedName>
</protein>
<feature type="non-terminal residue" evidence="1">
    <location>
        <position position="1"/>
    </location>
</feature>
<evidence type="ECO:0000313" key="1">
    <source>
        <dbReference type="EMBL" id="SDI39551.1"/>
    </source>
</evidence>
<dbReference type="Proteomes" id="UP000199163">
    <property type="component" value="Unassembled WGS sequence"/>
</dbReference>
<evidence type="ECO:0000313" key="2">
    <source>
        <dbReference type="Proteomes" id="UP000199163"/>
    </source>
</evidence>
<name>A0A1G8K805_9BACI</name>